<dbReference type="PANTHER" id="PTHR43266:SF2">
    <property type="entry name" value="MAJOR FACILITATOR SUPERFAMILY (MFS) PROFILE DOMAIN-CONTAINING PROTEIN"/>
    <property type="match status" value="1"/>
</dbReference>
<keyword evidence="9" id="KW-1185">Reference proteome</keyword>
<feature type="transmembrane region" description="Helical" evidence="7">
    <location>
        <begin position="314"/>
        <end position="336"/>
    </location>
</feature>
<dbReference type="GO" id="GO:0005886">
    <property type="term" value="C:plasma membrane"/>
    <property type="evidence" value="ECO:0007669"/>
    <property type="project" value="UniProtKB-SubCell"/>
</dbReference>
<keyword evidence="4 7" id="KW-0812">Transmembrane</keyword>
<dbReference type="InterPro" id="IPR011701">
    <property type="entry name" value="MFS"/>
</dbReference>
<dbReference type="InterPro" id="IPR036259">
    <property type="entry name" value="MFS_trans_sf"/>
</dbReference>
<dbReference type="RefSeq" id="WP_010763384.1">
    <property type="nucleotide sequence ID" value="NZ_CP013655.1"/>
</dbReference>
<feature type="transmembrane region" description="Helical" evidence="7">
    <location>
        <begin position="12"/>
        <end position="37"/>
    </location>
</feature>
<feature type="transmembrane region" description="Helical" evidence="7">
    <location>
        <begin position="150"/>
        <end position="183"/>
    </location>
</feature>
<feature type="transmembrane region" description="Helical" evidence="7">
    <location>
        <begin position="289"/>
        <end position="308"/>
    </location>
</feature>
<dbReference type="EMBL" id="CP013655">
    <property type="protein sequence ID" value="ALS38439.1"/>
    <property type="molecule type" value="Genomic_DNA"/>
</dbReference>
<dbReference type="CDD" id="cd06173">
    <property type="entry name" value="MFS_MefA_like"/>
    <property type="match status" value="1"/>
</dbReference>
<dbReference type="PANTHER" id="PTHR43266">
    <property type="entry name" value="MACROLIDE-EFFLUX PROTEIN"/>
    <property type="match status" value="1"/>
</dbReference>
<keyword evidence="3" id="KW-1003">Cell membrane</keyword>
<feature type="transmembrane region" description="Helical" evidence="7">
    <location>
        <begin position="261"/>
        <end position="282"/>
    </location>
</feature>
<evidence type="ECO:0000256" key="2">
    <source>
        <dbReference type="ARBA" id="ARBA00022448"/>
    </source>
</evidence>
<evidence type="ECO:0000313" key="8">
    <source>
        <dbReference type="EMBL" id="ALS38439.1"/>
    </source>
</evidence>
<evidence type="ECO:0000256" key="1">
    <source>
        <dbReference type="ARBA" id="ARBA00004651"/>
    </source>
</evidence>
<feature type="transmembrane region" description="Helical" evidence="7">
    <location>
        <begin position="43"/>
        <end position="64"/>
    </location>
</feature>
<keyword evidence="2" id="KW-0813">Transport</keyword>
<evidence type="ECO:0000256" key="3">
    <source>
        <dbReference type="ARBA" id="ARBA00022475"/>
    </source>
</evidence>
<dbReference type="SUPFAM" id="SSF103473">
    <property type="entry name" value="MFS general substrate transporter"/>
    <property type="match status" value="1"/>
</dbReference>
<keyword evidence="5 7" id="KW-1133">Transmembrane helix</keyword>
<feature type="transmembrane region" description="Helical" evidence="7">
    <location>
        <begin position="85"/>
        <end position="110"/>
    </location>
</feature>
<feature type="transmembrane region" description="Helical" evidence="7">
    <location>
        <begin position="381"/>
        <end position="399"/>
    </location>
</feature>
<proteinExistence type="predicted"/>
<name>A0A0U2XBW3_9ENTE</name>
<feature type="transmembrane region" description="Helical" evidence="7">
    <location>
        <begin position="357"/>
        <end position="375"/>
    </location>
</feature>
<evidence type="ECO:0000256" key="7">
    <source>
        <dbReference type="SAM" id="Phobius"/>
    </source>
</evidence>
<reference evidence="9" key="1">
    <citation type="submission" date="2015-12" db="EMBL/GenBank/DDBJ databases">
        <authorList>
            <person name="Lauer A."/>
            <person name="Humrighouse B."/>
            <person name="Loparev V."/>
            <person name="Shewmaker P.L."/>
            <person name="Whitney A.M."/>
            <person name="McLaughlin R.W."/>
        </authorList>
    </citation>
    <scope>NUCLEOTIDE SEQUENCE [LARGE SCALE GENOMIC DNA]</scope>
    <source>
        <strain evidence="9">LMG 26678</strain>
    </source>
</reference>
<evidence type="ECO:0000256" key="5">
    <source>
        <dbReference type="ARBA" id="ARBA00022989"/>
    </source>
</evidence>
<comment type="subcellular location">
    <subcellularLocation>
        <location evidence="1">Cell membrane</location>
        <topology evidence="1">Multi-pass membrane protein</topology>
    </subcellularLocation>
</comment>
<keyword evidence="6 7" id="KW-0472">Membrane</keyword>
<sequence>MTRRKYYNDPQFLLPMGMLISNIGNGMYVLAVGMILYNQTGKTSSFALILVLEAVLAFLTQSFASIAADNGRAKSAAVISEILRGIIIVIAGFFSMLGITSSLVFAATLLSLLRPFYRTSIFTIGPLIAHDSDLAKYNARTSTYQQIGQFMGAGFAGIIIAIFSPYVAIFINGISYFCSAFFVKISYIPNQQEESILEFFNNFKLFSPKNVLHDWKEMILHLAKHRIILFIALIGTIDFVIVSFINLTYAPLLSFINVGSSWLSIWDSLFAIGAIIGVNLFGRNEKIHHTFYIALIALSIEGIAIGLLVIDQKYIICVAMLLLGITNAISVSMFSFTLQMKSKQEFMGRVSGIRQMLISFSTTMLIPVLSTTINMNFKKGIMLMTTIIIICVLVASFLLRSIIFKKKGVNDVD</sequence>
<protein>
    <recommendedName>
        <fullName evidence="10">Major facilitator superfamily (MFS) profile domain-containing protein</fullName>
    </recommendedName>
</protein>
<dbReference type="KEGG" id="erx:ATZ35_15170"/>
<dbReference type="Pfam" id="PF07690">
    <property type="entry name" value="MFS_1"/>
    <property type="match status" value="1"/>
</dbReference>
<dbReference type="Gene3D" id="1.20.1250.20">
    <property type="entry name" value="MFS general substrate transporter like domains"/>
    <property type="match status" value="1"/>
</dbReference>
<evidence type="ECO:0000256" key="4">
    <source>
        <dbReference type="ARBA" id="ARBA00022692"/>
    </source>
</evidence>
<feature type="transmembrane region" description="Helical" evidence="7">
    <location>
        <begin position="227"/>
        <end position="249"/>
    </location>
</feature>
<dbReference type="GO" id="GO:0022857">
    <property type="term" value="F:transmembrane transporter activity"/>
    <property type="evidence" value="ECO:0007669"/>
    <property type="project" value="InterPro"/>
</dbReference>
<organism evidence="8 9">
    <name type="scientific">Enterococcus rotai</name>
    <dbReference type="NCBI Taxonomy" id="118060"/>
    <lineage>
        <taxon>Bacteria</taxon>
        <taxon>Bacillati</taxon>
        <taxon>Bacillota</taxon>
        <taxon>Bacilli</taxon>
        <taxon>Lactobacillales</taxon>
        <taxon>Enterococcaceae</taxon>
        <taxon>Enterococcus</taxon>
    </lineage>
</organism>
<accession>A0A0U2XBW3</accession>
<evidence type="ECO:0008006" key="10">
    <source>
        <dbReference type="Google" id="ProtNLM"/>
    </source>
</evidence>
<dbReference type="Proteomes" id="UP000067523">
    <property type="component" value="Chromosome"/>
</dbReference>
<dbReference type="STRING" id="118060.ATZ35_15170"/>
<dbReference type="AlphaFoldDB" id="A0A0U2XBW3"/>
<evidence type="ECO:0000313" key="9">
    <source>
        <dbReference type="Proteomes" id="UP000067523"/>
    </source>
</evidence>
<evidence type="ECO:0000256" key="6">
    <source>
        <dbReference type="ARBA" id="ARBA00023136"/>
    </source>
</evidence>
<gene>
    <name evidence="8" type="ORF">ATZ35_15170</name>
</gene>